<reference evidence="3 4" key="1">
    <citation type="submission" date="2009-09" db="EMBL/GenBank/DDBJ databases">
        <authorList>
            <person name="Qin X."/>
            <person name="Bachman B."/>
            <person name="Battles P."/>
            <person name="Bell A."/>
            <person name="Bess C."/>
            <person name="Bickham C."/>
            <person name="Chaboub L."/>
            <person name="Chen D."/>
            <person name="Coyle M."/>
            <person name="Deiros D.R."/>
            <person name="Dinh H."/>
            <person name="Forbes L."/>
            <person name="Fowler G."/>
            <person name="Francisco L."/>
            <person name="Fu Q."/>
            <person name="Gubbala S."/>
            <person name="Hale W."/>
            <person name="Han Y."/>
            <person name="Hemphill L."/>
            <person name="Highlander S.K."/>
            <person name="Hirani K."/>
            <person name="Hogues M."/>
            <person name="Jackson L."/>
            <person name="Jakkamsetti A."/>
            <person name="Javaid M."/>
            <person name="Jiang H."/>
            <person name="Korchina V."/>
            <person name="Kovar C."/>
            <person name="Lara F."/>
            <person name="Lee S."/>
            <person name="Mata R."/>
            <person name="Mathew T."/>
            <person name="Moen C."/>
            <person name="Morales K."/>
            <person name="Munidasa M."/>
            <person name="Nazareth L."/>
            <person name="Ngo R."/>
            <person name="Nguyen L."/>
            <person name="Okwuonu G."/>
            <person name="Ongeri F."/>
            <person name="Patil S."/>
            <person name="Petrosino J."/>
            <person name="Pham C."/>
            <person name="Pham P."/>
            <person name="Pu L.-L."/>
            <person name="Puazo M."/>
            <person name="Raj R."/>
            <person name="Reid J."/>
            <person name="Rouhana J."/>
            <person name="Saada N."/>
            <person name="Shang Y."/>
            <person name="Simmons D."/>
            <person name="Thornton R."/>
            <person name="Warren J."/>
            <person name="Weissenberger G."/>
            <person name="Zhang J."/>
            <person name="Zhang L."/>
            <person name="Zhou C."/>
            <person name="Zhu D."/>
            <person name="Muzny D."/>
            <person name="Worley K."/>
            <person name="Gibbs R."/>
        </authorList>
    </citation>
    <scope>NUCLEOTIDE SEQUENCE [LARGE SCALE GENOMIC DNA]</scope>
    <source>
        <strain evidence="3 4">DSM 13335</strain>
    </source>
</reference>
<evidence type="ECO:0000313" key="4">
    <source>
        <dbReference type="Proteomes" id="UP000004115"/>
    </source>
</evidence>
<organism evidence="3 4">
    <name type="scientific">Lactobacillus iners DSM 13335</name>
    <dbReference type="NCBI Taxonomy" id="525328"/>
    <lineage>
        <taxon>Bacteria</taxon>
        <taxon>Bacillati</taxon>
        <taxon>Bacillota</taxon>
        <taxon>Bacilli</taxon>
        <taxon>Lactobacillales</taxon>
        <taxon>Lactobacillaceae</taxon>
        <taxon>Lactobacillus</taxon>
    </lineage>
</organism>
<sequence>MFLNINILLKRGGLFCMNDRLIILDGAVNFRDLGGYVTANGRSVCWKKIYRSDRLDNLTMQDMEILAQKHIVTDCDLRTSYEQSYWRDRLWDGVAHYDCHIYNEEDITYENQITTETVNNLINSLPVPQGIVGRRYQKILLDKTGQMALKRVFQEILSLDENDALVFHCTAGKDRTGLVAAVILLGLGVKEEDIIADYLLSNELYLFSIKHTLPTDDDLQNIIERMNLNGVDALSIQTIIQTINQGFGGFDNYFLKVLNFSKADLSEFRNKLTV</sequence>
<comment type="caution">
    <text evidence="3">The sequence shown here is derived from an EMBL/GenBank/DDBJ whole genome shotgun (WGS) entry which is preliminary data.</text>
</comment>
<dbReference type="Gene3D" id="3.90.190.10">
    <property type="entry name" value="Protein tyrosine phosphatase superfamily"/>
    <property type="match status" value="1"/>
</dbReference>
<gene>
    <name evidence="3" type="ORF">HMPREF0520_0713</name>
</gene>
<evidence type="ECO:0000256" key="1">
    <source>
        <dbReference type="ARBA" id="ARBA00009580"/>
    </source>
</evidence>
<proteinExistence type="inferred from homology"/>
<dbReference type="HOGENOM" id="CLU_057546_0_0_9"/>
<keyword evidence="4" id="KW-1185">Reference proteome</keyword>
<name>C8PC93_9LACO</name>
<dbReference type="InterPro" id="IPR016130">
    <property type="entry name" value="Tyr_Pase_AS"/>
</dbReference>
<feature type="domain" description="Tyrosine specific protein phosphatases" evidence="2">
    <location>
        <begin position="150"/>
        <end position="195"/>
    </location>
</feature>
<dbReference type="PANTHER" id="PTHR31126">
    <property type="entry name" value="TYROSINE-PROTEIN PHOSPHATASE"/>
    <property type="match status" value="1"/>
</dbReference>
<dbReference type="PATRIC" id="fig|525328.13.peg.830"/>
<comment type="similarity">
    <text evidence="1">Belongs to the protein-tyrosine phosphatase family.</text>
</comment>
<accession>C8PC93</accession>
<dbReference type="PROSITE" id="PS00383">
    <property type="entry name" value="TYR_PHOSPHATASE_1"/>
    <property type="match status" value="1"/>
</dbReference>
<dbReference type="EMBL" id="ACLN01000007">
    <property type="protein sequence ID" value="EEW51825.1"/>
    <property type="molecule type" value="Genomic_DNA"/>
</dbReference>
<protein>
    <recommendedName>
        <fullName evidence="2">Tyrosine specific protein phosphatases domain-containing protein</fullName>
    </recommendedName>
</protein>
<dbReference type="Pfam" id="PF13350">
    <property type="entry name" value="Y_phosphatase3"/>
    <property type="match status" value="1"/>
</dbReference>
<dbReference type="GO" id="GO:0004721">
    <property type="term" value="F:phosphoprotein phosphatase activity"/>
    <property type="evidence" value="ECO:0007669"/>
    <property type="project" value="InterPro"/>
</dbReference>
<dbReference type="Proteomes" id="UP000004115">
    <property type="component" value="Unassembled WGS sequence"/>
</dbReference>
<dbReference type="PANTHER" id="PTHR31126:SF1">
    <property type="entry name" value="TYROSINE SPECIFIC PROTEIN PHOSPHATASES DOMAIN-CONTAINING PROTEIN"/>
    <property type="match status" value="1"/>
</dbReference>
<dbReference type="InterPro" id="IPR026893">
    <property type="entry name" value="Tyr/Ser_Pase_IphP-type"/>
</dbReference>
<dbReference type="InterPro" id="IPR029021">
    <property type="entry name" value="Prot-tyrosine_phosphatase-like"/>
</dbReference>
<evidence type="ECO:0000313" key="3">
    <source>
        <dbReference type="EMBL" id="EEW51825.1"/>
    </source>
</evidence>
<dbReference type="AlphaFoldDB" id="C8PC93"/>
<dbReference type="InterPro" id="IPR000387">
    <property type="entry name" value="Tyr_Pase_dom"/>
</dbReference>
<evidence type="ECO:0000259" key="2">
    <source>
        <dbReference type="PROSITE" id="PS50056"/>
    </source>
</evidence>
<dbReference type="PROSITE" id="PS50056">
    <property type="entry name" value="TYR_PHOSPHATASE_2"/>
    <property type="match status" value="1"/>
</dbReference>
<dbReference type="SUPFAM" id="SSF52799">
    <property type="entry name" value="(Phosphotyrosine protein) phosphatases II"/>
    <property type="match status" value="1"/>
</dbReference>